<name>A0ABU4B3Z9_9NOCA</name>
<proteinExistence type="predicted"/>
<gene>
    <name evidence="5" type="ORF">R3P95_21985</name>
</gene>
<organism evidence="5 6">
    <name type="scientific">Rhodococcus cercidiphylli</name>
    <dbReference type="NCBI Taxonomy" id="489916"/>
    <lineage>
        <taxon>Bacteria</taxon>
        <taxon>Bacillati</taxon>
        <taxon>Actinomycetota</taxon>
        <taxon>Actinomycetes</taxon>
        <taxon>Mycobacteriales</taxon>
        <taxon>Nocardiaceae</taxon>
        <taxon>Rhodococcus</taxon>
    </lineage>
</organism>
<dbReference type="EMBL" id="JAWLKE010000009">
    <property type="protein sequence ID" value="MDV6233235.1"/>
    <property type="molecule type" value="Genomic_DNA"/>
</dbReference>
<evidence type="ECO:0000259" key="4">
    <source>
        <dbReference type="PROSITE" id="PS50977"/>
    </source>
</evidence>
<evidence type="ECO:0000313" key="5">
    <source>
        <dbReference type="EMBL" id="MDV6233235.1"/>
    </source>
</evidence>
<keyword evidence="6" id="KW-1185">Reference proteome</keyword>
<evidence type="ECO:0000313" key="6">
    <source>
        <dbReference type="Proteomes" id="UP001185899"/>
    </source>
</evidence>
<dbReference type="InterPro" id="IPR001647">
    <property type="entry name" value="HTH_TetR"/>
</dbReference>
<dbReference type="PROSITE" id="PS50977">
    <property type="entry name" value="HTH_TETR_2"/>
    <property type="match status" value="1"/>
</dbReference>
<dbReference type="Proteomes" id="UP001185899">
    <property type="component" value="Unassembled WGS sequence"/>
</dbReference>
<dbReference type="InterPro" id="IPR009057">
    <property type="entry name" value="Homeodomain-like_sf"/>
</dbReference>
<evidence type="ECO:0000256" key="3">
    <source>
        <dbReference type="SAM" id="MobiDB-lite"/>
    </source>
</evidence>
<feature type="region of interest" description="Disordered" evidence="3">
    <location>
        <begin position="205"/>
        <end position="228"/>
    </location>
</feature>
<feature type="compositionally biased region" description="Polar residues" evidence="3">
    <location>
        <begin position="210"/>
        <end position="219"/>
    </location>
</feature>
<feature type="domain" description="HTH tetR-type" evidence="4">
    <location>
        <begin position="21"/>
        <end position="81"/>
    </location>
</feature>
<dbReference type="RefSeq" id="WP_317549526.1">
    <property type="nucleotide sequence ID" value="NZ_JAWLKE010000009.1"/>
</dbReference>
<dbReference type="Gene3D" id="1.10.357.10">
    <property type="entry name" value="Tetracycline Repressor, domain 2"/>
    <property type="match status" value="1"/>
</dbReference>
<sequence length="228" mass="25129">MPAQRPSSPRPRSTPRQQRAVEMRARLLTGTIELLQKKPGYLPTTYQLARHVHVSIGTVYRYFTDIESVMDELRTATIHDITMRLATGIGRAMDQAPADAIVTIVETLTSAFEEHEAVVRTAFAAGGSELGGQWKDIERPLLPLARILPTRIRPDLDDDALDDLVFLTMGATASLCMRVALFRPTGSDRTMLVATTARMLLAAFEGADTSEMQPTSNPTPEAGHSRRE</sequence>
<feature type="DNA-binding region" description="H-T-H motif" evidence="2">
    <location>
        <begin position="44"/>
        <end position="63"/>
    </location>
</feature>
<reference evidence="5 6" key="1">
    <citation type="submission" date="2023-10" db="EMBL/GenBank/DDBJ databases">
        <title>Development of a sustainable strategy for remediation of hydrocarbon-contaminated territories based on the waste exchange concept.</title>
        <authorList>
            <person name="Krivoruchko A."/>
        </authorList>
    </citation>
    <scope>NUCLEOTIDE SEQUENCE [LARGE SCALE GENOMIC DNA]</scope>
    <source>
        <strain evidence="5 6">IEGM 1322</strain>
    </source>
</reference>
<dbReference type="SUPFAM" id="SSF46689">
    <property type="entry name" value="Homeodomain-like"/>
    <property type="match status" value="1"/>
</dbReference>
<evidence type="ECO:0000256" key="1">
    <source>
        <dbReference type="ARBA" id="ARBA00023125"/>
    </source>
</evidence>
<protein>
    <submittedName>
        <fullName evidence="5">TetR/AcrR family transcriptional regulator</fullName>
    </submittedName>
</protein>
<keyword evidence="1 2" id="KW-0238">DNA-binding</keyword>
<accession>A0ABU4B3Z9</accession>
<evidence type="ECO:0000256" key="2">
    <source>
        <dbReference type="PROSITE-ProRule" id="PRU00335"/>
    </source>
</evidence>
<comment type="caution">
    <text evidence="5">The sequence shown here is derived from an EMBL/GenBank/DDBJ whole genome shotgun (WGS) entry which is preliminary data.</text>
</comment>